<organism evidence="1 2">
    <name type="scientific">Zymoseptoria tritici ST99CH_1E4</name>
    <dbReference type="NCBI Taxonomy" id="1276532"/>
    <lineage>
        <taxon>Eukaryota</taxon>
        <taxon>Fungi</taxon>
        <taxon>Dikarya</taxon>
        <taxon>Ascomycota</taxon>
        <taxon>Pezizomycotina</taxon>
        <taxon>Dothideomycetes</taxon>
        <taxon>Dothideomycetidae</taxon>
        <taxon>Mycosphaerellales</taxon>
        <taxon>Mycosphaerellaceae</taxon>
        <taxon>Zymoseptoria</taxon>
    </lineage>
</organism>
<protein>
    <submittedName>
        <fullName evidence="1">Uncharacterized protein</fullName>
    </submittedName>
</protein>
<gene>
    <name evidence="1" type="ORF">ZT1E4_G8482</name>
</gene>
<dbReference type="AlphaFoldDB" id="A0A2H1GTI2"/>
<reference evidence="2" key="1">
    <citation type="submission" date="2017-05" db="EMBL/GenBank/DDBJ databases">
        <authorList>
            <person name="Song R."/>
            <person name="Chenine A.L."/>
            <person name="Ruprecht R.M."/>
        </authorList>
    </citation>
    <scope>NUCLEOTIDE SEQUENCE [LARGE SCALE GENOMIC DNA]</scope>
</reference>
<evidence type="ECO:0000313" key="1">
    <source>
        <dbReference type="EMBL" id="SMR56885.1"/>
    </source>
</evidence>
<name>A0A2H1GTI2_ZYMTR</name>
<dbReference type="Proteomes" id="UP000245764">
    <property type="component" value="Chromosome 8"/>
</dbReference>
<evidence type="ECO:0000313" key="2">
    <source>
        <dbReference type="Proteomes" id="UP000245764"/>
    </source>
</evidence>
<accession>A0A2H1GTI2</accession>
<sequence>MLFCTALVDEVIGTYATKAVNSISLPPRFRAFDNGKHFFYRSLDDDKLPLRHLAFLGFAFSCPASNSTKLNSLLVSPISGPNGLVEAPCSIHGSAPFFCPLVATTSTRRIF</sequence>
<dbReference type="EMBL" id="LT854260">
    <property type="protein sequence ID" value="SMR56885.1"/>
    <property type="molecule type" value="Genomic_DNA"/>
</dbReference>
<proteinExistence type="predicted"/>